<evidence type="ECO:0000256" key="1">
    <source>
        <dbReference type="ARBA" id="ARBA00004479"/>
    </source>
</evidence>
<evidence type="ECO:0000256" key="6">
    <source>
        <dbReference type="ARBA" id="ARBA00023136"/>
    </source>
</evidence>
<keyword evidence="5" id="KW-1133">Transmembrane helix</keyword>
<keyword evidence="6" id="KW-0472">Membrane</keyword>
<keyword evidence="4 9" id="KW-0732">Signal</keyword>
<evidence type="ECO:0000256" key="3">
    <source>
        <dbReference type="ARBA" id="ARBA00022692"/>
    </source>
</evidence>
<evidence type="ECO:0000259" key="10">
    <source>
        <dbReference type="PROSITE" id="PS50866"/>
    </source>
</evidence>
<dbReference type="SMART" id="SM01190">
    <property type="entry name" value="EMP24_GP25L"/>
    <property type="match status" value="1"/>
</dbReference>
<dbReference type="InterPro" id="IPR015720">
    <property type="entry name" value="Emp24-like"/>
</dbReference>
<gene>
    <name evidence="11" type="ORF">INT47_008059</name>
</gene>
<feature type="domain" description="GOLD" evidence="10">
    <location>
        <begin position="32"/>
        <end position="114"/>
    </location>
</feature>
<evidence type="ECO:0000256" key="8">
    <source>
        <dbReference type="RuleBase" id="RU003827"/>
    </source>
</evidence>
<reference evidence="11" key="1">
    <citation type="submission" date="2020-12" db="EMBL/GenBank/DDBJ databases">
        <title>Metabolic potential, ecology and presence of endohyphal bacteria is reflected in genomic diversity of Mucoromycotina.</title>
        <authorList>
            <person name="Muszewska A."/>
            <person name="Okrasinska A."/>
            <person name="Steczkiewicz K."/>
            <person name="Drgas O."/>
            <person name="Orlowska M."/>
            <person name="Perlinska-Lenart U."/>
            <person name="Aleksandrzak-Piekarczyk T."/>
            <person name="Szatraj K."/>
            <person name="Zielenkiewicz U."/>
            <person name="Pilsyk S."/>
            <person name="Malc E."/>
            <person name="Mieczkowski P."/>
            <person name="Kruszewska J.S."/>
            <person name="Biernat P."/>
            <person name="Pawlowska J."/>
        </authorList>
    </citation>
    <scope>NUCLEOTIDE SEQUENCE</scope>
    <source>
        <strain evidence="11">WA0000017839</strain>
    </source>
</reference>
<sequence length="200" mass="22638">MFSRHVFLLLVAITFLLKLAVALNIDVPAHQNECFYEELEEGDKMTLTFEVGEGGNLDIDVWLSNPQDAILASSSRESKGAFSIKADKEGRYTYCFSNKMSAVTAKSVNFNAHVMENTDAKGDTVEDPLKKEIEELAESILAVKAEQEYIVSREKKHRDTAESTNSRVKWWSVSQLILLVVVCLWQVHYLKHFFEGKSTV</sequence>
<evidence type="ECO:0000256" key="7">
    <source>
        <dbReference type="ARBA" id="ARBA00037847"/>
    </source>
</evidence>
<evidence type="ECO:0000256" key="5">
    <source>
        <dbReference type="ARBA" id="ARBA00022989"/>
    </source>
</evidence>
<accession>A0A8H7V4Z5</accession>
<keyword evidence="12" id="KW-1185">Reference proteome</keyword>
<evidence type="ECO:0000313" key="11">
    <source>
        <dbReference type="EMBL" id="KAG2205702.1"/>
    </source>
</evidence>
<dbReference type="OrthoDB" id="62956at2759"/>
<dbReference type="InterPro" id="IPR036598">
    <property type="entry name" value="GOLD_dom_sf"/>
</dbReference>
<dbReference type="Proteomes" id="UP000603453">
    <property type="component" value="Unassembled WGS sequence"/>
</dbReference>
<name>A0A8H7V4Z5_9FUNG</name>
<dbReference type="AlphaFoldDB" id="A0A8H7V4Z5"/>
<feature type="signal peptide" evidence="9">
    <location>
        <begin position="1"/>
        <end position="22"/>
    </location>
</feature>
<organism evidence="11 12">
    <name type="scientific">Mucor saturninus</name>
    <dbReference type="NCBI Taxonomy" id="64648"/>
    <lineage>
        <taxon>Eukaryota</taxon>
        <taxon>Fungi</taxon>
        <taxon>Fungi incertae sedis</taxon>
        <taxon>Mucoromycota</taxon>
        <taxon>Mucoromycotina</taxon>
        <taxon>Mucoromycetes</taxon>
        <taxon>Mucorales</taxon>
        <taxon>Mucorineae</taxon>
        <taxon>Mucoraceae</taxon>
        <taxon>Mucor</taxon>
    </lineage>
</organism>
<keyword evidence="3 8" id="KW-0812">Transmembrane</keyword>
<dbReference type="InterPro" id="IPR009038">
    <property type="entry name" value="GOLD_dom"/>
</dbReference>
<evidence type="ECO:0000256" key="4">
    <source>
        <dbReference type="ARBA" id="ARBA00022729"/>
    </source>
</evidence>
<dbReference type="GO" id="GO:0012505">
    <property type="term" value="C:endomembrane system"/>
    <property type="evidence" value="ECO:0007669"/>
    <property type="project" value="UniProtKB-SubCell"/>
</dbReference>
<protein>
    <recommendedName>
        <fullName evidence="10">GOLD domain-containing protein</fullName>
    </recommendedName>
</protein>
<dbReference type="PROSITE" id="PS50866">
    <property type="entry name" value="GOLD"/>
    <property type="match status" value="1"/>
</dbReference>
<comment type="caution">
    <text evidence="11">The sequence shown here is derived from an EMBL/GenBank/DDBJ whole genome shotgun (WGS) entry which is preliminary data.</text>
</comment>
<dbReference type="EMBL" id="JAEPRD010000035">
    <property type="protein sequence ID" value="KAG2205702.1"/>
    <property type="molecule type" value="Genomic_DNA"/>
</dbReference>
<feature type="chain" id="PRO_5034477690" description="GOLD domain-containing protein" evidence="9">
    <location>
        <begin position="23"/>
        <end position="200"/>
    </location>
</feature>
<evidence type="ECO:0000256" key="2">
    <source>
        <dbReference type="ARBA" id="ARBA00007104"/>
    </source>
</evidence>
<evidence type="ECO:0000313" key="12">
    <source>
        <dbReference type="Proteomes" id="UP000603453"/>
    </source>
</evidence>
<comment type="subcellular location">
    <subcellularLocation>
        <location evidence="7">Endomembrane system</location>
        <topology evidence="7">Single-pass membrane protein</topology>
    </subcellularLocation>
    <subcellularLocation>
        <location evidence="1 8">Membrane</location>
        <topology evidence="1 8">Single-pass type I membrane protein</topology>
    </subcellularLocation>
</comment>
<dbReference type="SUPFAM" id="SSF101576">
    <property type="entry name" value="Supernatant protein factor (SPF), C-terminal domain"/>
    <property type="match status" value="1"/>
</dbReference>
<proteinExistence type="inferred from homology"/>
<dbReference type="GO" id="GO:0016020">
    <property type="term" value="C:membrane"/>
    <property type="evidence" value="ECO:0007669"/>
    <property type="project" value="UniProtKB-SubCell"/>
</dbReference>
<dbReference type="PANTHER" id="PTHR22811">
    <property type="entry name" value="TRANSMEMBRANE EMP24 DOMAIN-CONTAINING PROTEIN"/>
    <property type="match status" value="1"/>
</dbReference>
<evidence type="ECO:0000256" key="9">
    <source>
        <dbReference type="SAM" id="SignalP"/>
    </source>
</evidence>
<comment type="similarity">
    <text evidence="2 8">Belongs to the EMP24/GP25L family.</text>
</comment>
<dbReference type="Pfam" id="PF01105">
    <property type="entry name" value="EMP24_GP25L"/>
    <property type="match status" value="1"/>
</dbReference>